<accession>A0A0F4G8N6</accession>
<keyword evidence="4" id="KW-1185">Reference proteome</keyword>
<dbReference type="OrthoDB" id="1933717at2759"/>
<dbReference type="PRINTS" id="PR00081">
    <property type="entry name" value="GDHRDH"/>
</dbReference>
<dbReference type="InterPro" id="IPR036291">
    <property type="entry name" value="NAD(P)-bd_dom_sf"/>
</dbReference>
<sequence>MQSLDTLPRPTKAYHSHAYDRLSPSKSKFDGKGKTVLVTGGSEGIGLSIARSFAEAGTSSIIIASRSAEKQAEAKKALEADFPNTEFQTIAASITDLPRVSEIMRSLGDLDIVVLNAAISHKQVPSVGVSLEDIEKTFHGNVIAPLHMVKEYLALPMPQSGSKTIVNISSAASHALVPGQIGYGPSKAAFVNILQHMSREYTPEKDGVRFFSVHPGVFLTTLAKDAGVPENAFAWEDIQVPGHFTVWLAGPESDFLHGKFVWAQWDVDELIEQKEKIEKVEKVEFLPSFLQLGLQL</sequence>
<evidence type="ECO:0000313" key="4">
    <source>
        <dbReference type="Proteomes" id="UP000033647"/>
    </source>
</evidence>
<evidence type="ECO:0000313" key="3">
    <source>
        <dbReference type="EMBL" id="KJX93753.1"/>
    </source>
</evidence>
<dbReference type="SUPFAM" id="SSF51735">
    <property type="entry name" value="NAD(P)-binding Rossmann-fold domains"/>
    <property type="match status" value="1"/>
</dbReference>
<dbReference type="Proteomes" id="UP000033647">
    <property type="component" value="Unassembled WGS sequence"/>
</dbReference>
<protein>
    <submittedName>
        <fullName evidence="3">Short-chain dehydrogenase like protein</fullName>
    </submittedName>
</protein>
<dbReference type="PANTHER" id="PTHR42901:SF1">
    <property type="entry name" value="ALCOHOL DEHYDROGENASE"/>
    <property type="match status" value="1"/>
</dbReference>
<dbReference type="Gene3D" id="3.40.50.720">
    <property type="entry name" value="NAD(P)-binding Rossmann-like Domain"/>
    <property type="match status" value="1"/>
</dbReference>
<dbReference type="CDD" id="cd05233">
    <property type="entry name" value="SDR_c"/>
    <property type="match status" value="1"/>
</dbReference>
<dbReference type="EMBL" id="LAFY01004221">
    <property type="protein sequence ID" value="KJX93753.1"/>
    <property type="molecule type" value="Genomic_DNA"/>
</dbReference>
<proteinExistence type="inferred from homology"/>
<dbReference type="PANTHER" id="PTHR42901">
    <property type="entry name" value="ALCOHOL DEHYDROGENASE"/>
    <property type="match status" value="1"/>
</dbReference>
<comment type="caution">
    <text evidence="3">The sequence shown here is derived from an EMBL/GenBank/DDBJ whole genome shotgun (WGS) entry which is preliminary data.</text>
</comment>
<dbReference type="InterPro" id="IPR002347">
    <property type="entry name" value="SDR_fam"/>
</dbReference>
<evidence type="ECO:0000256" key="1">
    <source>
        <dbReference type="ARBA" id="ARBA00006484"/>
    </source>
</evidence>
<name>A0A0F4G8N6_9PEZI</name>
<gene>
    <name evidence="3" type="ORF">TI39_contig4262g00010</name>
</gene>
<dbReference type="STRING" id="1047168.A0A0F4G8N6"/>
<dbReference type="Pfam" id="PF00106">
    <property type="entry name" value="adh_short"/>
    <property type="match status" value="1"/>
</dbReference>
<dbReference type="GO" id="GO:0016491">
    <property type="term" value="F:oxidoreductase activity"/>
    <property type="evidence" value="ECO:0007669"/>
    <property type="project" value="UniProtKB-KW"/>
</dbReference>
<organism evidence="3 4">
    <name type="scientific">Zymoseptoria brevis</name>
    <dbReference type="NCBI Taxonomy" id="1047168"/>
    <lineage>
        <taxon>Eukaryota</taxon>
        <taxon>Fungi</taxon>
        <taxon>Dikarya</taxon>
        <taxon>Ascomycota</taxon>
        <taxon>Pezizomycotina</taxon>
        <taxon>Dothideomycetes</taxon>
        <taxon>Dothideomycetidae</taxon>
        <taxon>Mycosphaerellales</taxon>
        <taxon>Mycosphaerellaceae</taxon>
        <taxon>Zymoseptoria</taxon>
    </lineage>
</organism>
<keyword evidence="2" id="KW-0560">Oxidoreductase</keyword>
<comment type="similarity">
    <text evidence="1">Belongs to the short-chain dehydrogenases/reductases (SDR) family.</text>
</comment>
<dbReference type="AlphaFoldDB" id="A0A0F4G8N6"/>
<reference evidence="3 4" key="1">
    <citation type="submission" date="2015-03" db="EMBL/GenBank/DDBJ databases">
        <title>RNA-seq based gene annotation and comparative genomics of four Zymoseptoria species reveal species-specific pathogenicity related genes and transposable element activity.</title>
        <authorList>
            <person name="Grandaubert J."/>
            <person name="Bhattacharyya A."/>
            <person name="Stukenbrock E.H."/>
        </authorList>
    </citation>
    <scope>NUCLEOTIDE SEQUENCE [LARGE SCALE GENOMIC DNA]</scope>
    <source>
        <strain evidence="3 4">Zb18110</strain>
    </source>
</reference>
<evidence type="ECO:0000256" key="2">
    <source>
        <dbReference type="ARBA" id="ARBA00023002"/>
    </source>
</evidence>